<evidence type="ECO:0000313" key="8">
    <source>
        <dbReference type="EMBL" id="MDQ0473538.1"/>
    </source>
</evidence>
<protein>
    <submittedName>
        <fullName evidence="8">YD repeat-containing protein</fullName>
    </submittedName>
</protein>
<dbReference type="PANTHER" id="PTHR32305:SF17">
    <property type="entry name" value="TRNA NUCLEASE WAPA"/>
    <property type="match status" value="1"/>
</dbReference>
<feature type="compositionally biased region" description="Low complexity" evidence="5">
    <location>
        <begin position="46"/>
        <end position="61"/>
    </location>
</feature>
<sequence length="1563" mass="166442">MSVACAALLAALAVGAQGNWGVGGALAQEPVAGGPQVPVSDPVQTSESSPAQSPDPSPSAEMDVSTDEAATKEGGPEASEDPAQSDPVVAAAAPPPEDDPNSQTSQLSGISSKDEPPASSGSFTQAVPIVLPAFHGLEPKLKLVYDSLAGARAGGYWAGFTGVGFRLGGLSEITRTNRGGGAPRFSMNDVYALDGEEFVACGGTAGAASDACGAPDAGVSYYVTRVESFLRVKFSGNLWSITQRDGTVATYKPVSTWGSLDPHPDLQKLGTSTRWLLASLKDTNDNVVIYDYTCPKVPVCWPATIKYNGITITFYHEQAPAGARMTLATGAAPPVDIDQTVVAPRVLATLDRRLTAIDIQSGDSQAGASRIRAYDLAYDQSAATGYSRLIAVKLYGKDASIDTAGHVSGPTALPATTFGYQGASFYQGTPAQLATSTRTSPITLKQRLLGDANSDQLPDAYEFDTSAPPPPRNECVYIGSRYKLELNSVAVQPTPDLGRCYIPSSEWTMFLADMDGDGRNDILAYDLPKPPHGRGMASVFLNNPDLKLGRSATVVDLVPESDRAVGVKIIGALEVNGDGNQDIMRSDGRFYGLAKDGTPIRFPFVSPVTVTGRQSLLDINGDGLTDLAEVGLVVIDSGPIFGGETKIQVNFALSTGSGFTSQQVVYFPGKVLLKEDICKGIKYGQANIRPADVNGDGKMDFVLLEQDTATTVNVGVLLSTGSGFVHQIWAQHVPAHYGLDQGAQCGSSLVVGDIDGDGRTDVVVNNTWGSSTLLRSTGEGFEATGLNFAAYALMDLDGDGRDDILPNGDDKWRPAGTFVSVTRPFPDLMTSVRGPLGGTLTVAYQPSSGVVHGPMPGVLQQIKSLTRNDGRGGVGVTTYSFAGGQYSAAERRFFGYRTATVDLPFNAGEAVCPRKIYTCRQDAASAGKLETLEETTTEGAPILRRQLETWSVKTTAGLQPSWPPASGTVPALTLPYTAYNAASESQAIFSEKVTTGGGGGSGSGGVIGGPPQTTWNVIATRRSRVERAYGQFGNMVGLIEHGDADQLGDERYTLTEFKPNAVDYIVSAPKRIRTYAGTTSAGTLLADQVIYYDGSTNLEAVPTKGNVTQTGRRSQASANWYLAKTEYDSYGNKTAVIDELGNRTETDYDATYHLLPVEVRNAKYATDPKQKVVTTYDLACRKPLTVTDMNGEVTAFTYDALCRLTEKKPPLNAFERYTYYSVGNPATQYVDLRKPGPTGTATIYTKTYLDGFGRIWKVLAQGPDTARVITTLTDYTARGNVARTSRPFYSGEKAQYTTAAYDALDRPVSATNPDGSASSTTYGYSSLSALSGFLTVTATDELGRRSIVHTDAFGRTVRQTRFLGTSEVNRSMVYDAMGRLTQLTDPAGNQWINTFDNMGRRTQVQDPDLGTWTYAYDGASNLTRQTDAKGQQVAFLYDPLNRVRSKIAHAELPANDPGRDTTTYAYDEGRTGFFNVGKMTTSTNAAATLTADYDVLGREVKKTLVVDGQTYVTTTVYDTGSRVTARSLPDGSSVGPITYDPAGWCRCPVSSPARPMTQPASPW</sequence>
<comment type="subcellular location">
    <subcellularLocation>
        <location evidence="1">Secreted</location>
    </subcellularLocation>
</comment>
<dbReference type="NCBIfam" id="TIGR01643">
    <property type="entry name" value="YD_repeat_2x"/>
    <property type="match status" value="1"/>
</dbReference>
<keyword evidence="3 6" id="KW-0732">Signal</keyword>
<evidence type="ECO:0000256" key="5">
    <source>
        <dbReference type="SAM" id="MobiDB-lite"/>
    </source>
</evidence>
<dbReference type="InterPro" id="IPR050708">
    <property type="entry name" value="T6SS_VgrG/RHS"/>
</dbReference>
<feature type="region of interest" description="Disordered" evidence="5">
    <location>
        <begin position="28"/>
        <end position="123"/>
    </location>
</feature>
<evidence type="ECO:0000256" key="4">
    <source>
        <dbReference type="ARBA" id="ARBA00023026"/>
    </source>
</evidence>
<dbReference type="Pfam" id="PF13517">
    <property type="entry name" value="FG-GAP_3"/>
    <property type="match status" value="1"/>
</dbReference>
<feature type="domain" description="Insecticide toxin TcdB middle/N-terminal" evidence="7">
    <location>
        <begin position="784"/>
        <end position="899"/>
    </location>
</feature>
<evidence type="ECO:0000256" key="3">
    <source>
        <dbReference type="ARBA" id="ARBA00022729"/>
    </source>
</evidence>
<feature type="compositionally biased region" description="Low complexity" evidence="5">
    <location>
        <begin position="81"/>
        <end position="92"/>
    </location>
</feature>
<dbReference type="EMBL" id="JAUSVX010000017">
    <property type="protein sequence ID" value="MDQ0473538.1"/>
    <property type="molecule type" value="Genomic_DNA"/>
</dbReference>
<dbReference type="InterPro" id="IPR013517">
    <property type="entry name" value="FG-GAP"/>
</dbReference>
<feature type="compositionally biased region" description="Polar residues" evidence="5">
    <location>
        <begin position="101"/>
        <end position="111"/>
    </location>
</feature>
<gene>
    <name evidence="8" type="ORF">QO011_006574</name>
</gene>
<dbReference type="InterPro" id="IPR006530">
    <property type="entry name" value="YD"/>
</dbReference>
<dbReference type="Pfam" id="PF12256">
    <property type="entry name" value="TcdB_toxin_midN"/>
    <property type="match status" value="1"/>
</dbReference>
<dbReference type="Pfam" id="PF03534">
    <property type="entry name" value="SpvB"/>
    <property type="match status" value="1"/>
</dbReference>
<proteinExistence type="predicted"/>
<evidence type="ECO:0000256" key="2">
    <source>
        <dbReference type="ARBA" id="ARBA00022525"/>
    </source>
</evidence>
<dbReference type="Proteomes" id="UP001242480">
    <property type="component" value="Unassembled WGS sequence"/>
</dbReference>
<evidence type="ECO:0000259" key="7">
    <source>
        <dbReference type="Pfam" id="PF12256"/>
    </source>
</evidence>
<dbReference type="InterPro" id="IPR031325">
    <property type="entry name" value="RHS_repeat"/>
</dbReference>
<keyword evidence="9" id="KW-1185">Reference proteome</keyword>
<accession>A0ABU0JGX1</accession>
<evidence type="ECO:0000313" key="9">
    <source>
        <dbReference type="Proteomes" id="UP001242480"/>
    </source>
</evidence>
<feature type="signal peptide" evidence="6">
    <location>
        <begin position="1"/>
        <end position="16"/>
    </location>
</feature>
<name>A0ABU0JGX1_9HYPH</name>
<reference evidence="8 9" key="1">
    <citation type="submission" date="2023-07" db="EMBL/GenBank/DDBJ databases">
        <title>Genomic Encyclopedia of Type Strains, Phase IV (KMG-IV): sequencing the most valuable type-strain genomes for metagenomic binning, comparative biology and taxonomic classification.</title>
        <authorList>
            <person name="Goeker M."/>
        </authorList>
    </citation>
    <scope>NUCLEOTIDE SEQUENCE [LARGE SCALE GENOMIC DNA]</scope>
    <source>
        <strain evidence="8 9">DSM 19619</strain>
    </source>
</reference>
<organism evidence="8 9">
    <name type="scientific">Labrys wisconsinensis</name>
    <dbReference type="NCBI Taxonomy" id="425677"/>
    <lineage>
        <taxon>Bacteria</taxon>
        <taxon>Pseudomonadati</taxon>
        <taxon>Pseudomonadota</taxon>
        <taxon>Alphaproteobacteria</taxon>
        <taxon>Hyphomicrobiales</taxon>
        <taxon>Xanthobacteraceae</taxon>
        <taxon>Labrys</taxon>
    </lineage>
</organism>
<dbReference type="InterPro" id="IPR022045">
    <property type="entry name" value="TcdB_toxin_mid/N"/>
</dbReference>
<keyword evidence="2" id="KW-0964">Secreted</keyword>
<dbReference type="Pfam" id="PF05593">
    <property type="entry name" value="RHS_repeat"/>
    <property type="match status" value="2"/>
</dbReference>
<dbReference type="SUPFAM" id="SSF69318">
    <property type="entry name" value="Integrin alpha N-terminal domain"/>
    <property type="match status" value="1"/>
</dbReference>
<evidence type="ECO:0000256" key="1">
    <source>
        <dbReference type="ARBA" id="ARBA00004613"/>
    </source>
</evidence>
<evidence type="ECO:0000256" key="6">
    <source>
        <dbReference type="SAM" id="SignalP"/>
    </source>
</evidence>
<feature type="chain" id="PRO_5047060125" evidence="6">
    <location>
        <begin position="17"/>
        <end position="1563"/>
    </location>
</feature>
<dbReference type="PANTHER" id="PTHR32305">
    <property type="match status" value="1"/>
</dbReference>
<keyword evidence="4" id="KW-0843">Virulence</keyword>
<comment type="caution">
    <text evidence="8">The sequence shown here is derived from an EMBL/GenBank/DDBJ whole genome shotgun (WGS) entry which is preliminary data.</text>
</comment>
<dbReference type="InterPro" id="IPR003284">
    <property type="entry name" value="Sal_SpvB"/>
</dbReference>
<dbReference type="Gene3D" id="2.130.10.130">
    <property type="entry name" value="Integrin alpha, N-terminal"/>
    <property type="match status" value="1"/>
</dbReference>
<dbReference type="RefSeq" id="WP_307281971.1">
    <property type="nucleotide sequence ID" value="NZ_JAUSVX010000017.1"/>
</dbReference>
<dbReference type="InterPro" id="IPR028994">
    <property type="entry name" value="Integrin_alpha_N"/>
</dbReference>
<dbReference type="Gene3D" id="2.180.10.10">
    <property type="entry name" value="RHS repeat-associated core"/>
    <property type="match status" value="2"/>
</dbReference>